<proteinExistence type="predicted"/>
<name>A0A835CH59_9FABA</name>
<comment type="caution">
    <text evidence="1">The sequence shown here is derived from an EMBL/GenBank/DDBJ whole genome shotgun (WGS) entry which is preliminary data.</text>
</comment>
<organism evidence="1 2">
    <name type="scientific">Senna tora</name>
    <dbReference type="NCBI Taxonomy" id="362788"/>
    <lineage>
        <taxon>Eukaryota</taxon>
        <taxon>Viridiplantae</taxon>
        <taxon>Streptophyta</taxon>
        <taxon>Embryophyta</taxon>
        <taxon>Tracheophyta</taxon>
        <taxon>Spermatophyta</taxon>
        <taxon>Magnoliopsida</taxon>
        <taxon>eudicotyledons</taxon>
        <taxon>Gunneridae</taxon>
        <taxon>Pentapetalae</taxon>
        <taxon>rosids</taxon>
        <taxon>fabids</taxon>
        <taxon>Fabales</taxon>
        <taxon>Fabaceae</taxon>
        <taxon>Caesalpinioideae</taxon>
        <taxon>Cassia clade</taxon>
        <taxon>Senna</taxon>
    </lineage>
</organism>
<protein>
    <submittedName>
        <fullName evidence="1">Uncharacterized protein</fullName>
    </submittedName>
</protein>
<keyword evidence="2" id="KW-1185">Reference proteome</keyword>
<evidence type="ECO:0000313" key="1">
    <source>
        <dbReference type="EMBL" id="KAF7842009.1"/>
    </source>
</evidence>
<evidence type="ECO:0000313" key="2">
    <source>
        <dbReference type="Proteomes" id="UP000634136"/>
    </source>
</evidence>
<gene>
    <name evidence="1" type="ORF">G2W53_004307</name>
</gene>
<accession>A0A835CH59</accession>
<dbReference type="AlphaFoldDB" id="A0A835CH59"/>
<dbReference type="EMBL" id="JAAIUW010000002">
    <property type="protein sequence ID" value="KAF7842009.1"/>
    <property type="molecule type" value="Genomic_DNA"/>
</dbReference>
<sequence>MEQNERVGKKIKKKKLMMNKKIVKQKMNQRRERGEGHK</sequence>
<reference evidence="1" key="1">
    <citation type="submission" date="2020-09" db="EMBL/GenBank/DDBJ databases">
        <title>Genome-Enabled Discovery of Anthraquinone Biosynthesis in Senna tora.</title>
        <authorList>
            <person name="Kang S.-H."/>
            <person name="Pandey R.P."/>
            <person name="Lee C.-M."/>
            <person name="Sim J.-S."/>
            <person name="Jeong J.-T."/>
            <person name="Choi B.-S."/>
            <person name="Jung M."/>
            <person name="Ginzburg D."/>
            <person name="Zhao K."/>
            <person name="Won S.Y."/>
            <person name="Oh T.-J."/>
            <person name="Yu Y."/>
            <person name="Kim N.-H."/>
            <person name="Lee O.R."/>
            <person name="Lee T.-H."/>
            <person name="Bashyal P."/>
            <person name="Kim T.-S."/>
            <person name="Lee W.-H."/>
            <person name="Kawkins C."/>
            <person name="Kim C.-K."/>
            <person name="Kim J.S."/>
            <person name="Ahn B.O."/>
            <person name="Rhee S.Y."/>
            <person name="Sohng J.K."/>
        </authorList>
    </citation>
    <scope>NUCLEOTIDE SEQUENCE</scope>
    <source>
        <tissue evidence="1">Leaf</tissue>
    </source>
</reference>
<dbReference type="Proteomes" id="UP000634136">
    <property type="component" value="Unassembled WGS sequence"/>
</dbReference>